<feature type="region of interest" description="Disordered" evidence="8">
    <location>
        <begin position="1"/>
        <end position="21"/>
    </location>
</feature>
<feature type="compositionally biased region" description="Polar residues" evidence="8">
    <location>
        <begin position="694"/>
        <end position="706"/>
    </location>
</feature>
<evidence type="ECO:0000256" key="4">
    <source>
        <dbReference type="ARBA" id="ARBA00023163"/>
    </source>
</evidence>
<dbReference type="EMBL" id="BPQB01000022">
    <property type="protein sequence ID" value="GJE91699.1"/>
    <property type="molecule type" value="Genomic_DNA"/>
</dbReference>
<comment type="function">
    <text evidence="6">Component of the NuA4 histone acetyltransferase complex which is involved in transcriptional activation of selected genes principally by acetylation of nucleosomal histone H4 and H2A. The NuA4 complex is also involved in DNA repair. Involved in gene silencing by neighboring heterochromatin, blockage of the silencing spreading along the chromosome, and required for cell cycle progression through G2/M.</text>
</comment>
<feature type="compositionally biased region" description="Low complexity" evidence="8">
    <location>
        <begin position="646"/>
        <end position="657"/>
    </location>
</feature>
<comment type="subcellular location">
    <subcellularLocation>
        <location evidence="1 7">Nucleus</location>
    </subcellularLocation>
</comment>
<feature type="region of interest" description="Disordered" evidence="8">
    <location>
        <begin position="445"/>
        <end position="464"/>
    </location>
</feature>
<evidence type="ECO:0000256" key="2">
    <source>
        <dbReference type="ARBA" id="ARBA00008035"/>
    </source>
</evidence>
<keyword evidence="3 7" id="KW-0805">Transcription regulation</keyword>
<dbReference type="Proteomes" id="UP000703269">
    <property type="component" value="Unassembled WGS sequence"/>
</dbReference>
<reference evidence="10 11" key="1">
    <citation type="submission" date="2021-08" db="EMBL/GenBank/DDBJ databases">
        <title>Draft Genome Sequence of Phanerochaete sordida strain YK-624.</title>
        <authorList>
            <person name="Mori T."/>
            <person name="Dohra H."/>
            <person name="Suzuki T."/>
            <person name="Kawagishi H."/>
            <person name="Hirai H."/>
        </authorList>
    </citation>
    <scope>NUCLEOTIDE SEQUENCE [LARGE SCALE GENOMIC DNA]</scope>
    <source>
        <strain evidence="10 11">YK-624</strain>
    </source>
</reference>
<feature type="domain" description="Enhancer of polycomb-like N-terminal" evidence="9">
    <location>
        <begin position="15"/>
        <end position="209"/>
    </location>
</feature>
<dbReference type="InterPro" id="IPR024943">
    <property type="entry name" value="Enhancer_polycomb"/>
</dbReference>
<organism evidence="10 11">
    <name type="scientific">Phanerochaete sordida</name>
    <dbReference type="NCBI Taxonomy" id="48140"/>
    <lineage>
        <taxon>Eukaryota</taxon>
        <taxon>Fungi</taxon>
        <taxon>Dikarya</taxon>
        <taxon>Basidiomycota</taxon>
        <taxon>Agaricomycotina</taxon>
        <taxon>Agaricomycetes</taxon>
        <taxon>Polyporales</taxon>
        <taxon>Phanerochaetaceae</taxon>
        <taxon>Phanerochaete</taxon>
    </lineage>
</organism>
<evidence type="ECO:0000256" key="6">
    <source>
        <dbReference type="ARBA" id="ARBA00025513"/>
    </source>
</evidence>
<feature type="region of interest" description="Disordered" evidence="8">
    <location>
        <begin position="872"/>
        <end position="975"/>
    </location>
</feature>
<feature type="compositionally biased region" description="Pro residues" evidence="8">
    <location>
        <begin position="950"/>
        <end position="959"/>
    </location>
</feature>
<dbReference type="OrthoDB" id="435275at2759"/>
<dbReference type="AlphaFoldDB" id="A0A9P3GDA0"/>
<feature type="compositionally biased region" description="Low complexity" evidence="8">
    <location>
        <begin position="938"/>
        <end position="949"/>
    </location>
</feature>
<evidence type="ECO:0000313" key="11">
    <source>
        <dbReference type="Proteomes" id="UP000703269"/>
    </source>
</evidence>
<dbReference type="GO" id="GO:0005634">
    <property type="term" value="C:nucleus"/>
    <property type="evidence" value="ECO:0007669"/>
    <property type="project" value="UniProtKB-SubCell"/>
</dbReference>
<dbReference type="InterPro" id="IPR019542">
    <property type="entry name" value="Enhancer_polycomb-like_N"/>
</dbReference>
<feature type="region of interest" description="Disordered" evidence="8">
    <location>
        <begin position="481"/>
        <end position="567"/>
    </location>
</feature>
<proteinExistence type="inferred from homology"/>
<evidence type="ECO:0000256" key="7">
    <source>
        <dbReference type="RuleBase" id="RU361124"/>
    </source>
</evidence>
<name>A0A9P3GDA0_9APHY</name>
<protein>
    <recommendedName>
        <fullName evidence="7">Enhancer of polycomb-like protein</fullName>
    </recommendedName>
</protein>
<feature type="compositionally biased region" description="Polar residues" evidence="8">
    <location>
        <begin position="889"/>
        <end position="903"/>
    </location>
</feature>
<evidence type="ECO:0000256" key="3">
    <source>
        <dbReference type="ARBA" id="ARBA00023015"/>
    </source>
</evidence>
<feature type="region of interest" description="Disordered" evidence="8">
    <location>
        <begin position="631"/>
        <end position="713"/>
    </location>
</feature>
<feature type="region of interest" description="Disordered" evidence="8">
    <location>
        <begin position="157"/>
        <end position="195"/>
    </location>
</feature>
<dbReference type="GO" id="GO:0006357">
    <property type="term" value="P:regulation of transcription by RNA polymerase II"/>
    <property type="evidence" value="ECO:0007669"/>
    <property type="project" value="InterPro"/>
</dbReference>
<accession>A0A9P3GDA0</accession>
<dbReference type="GO" id="GO:0035267">
    <property type="term" value="C:NuA4 histone acetyltransferase complex"/>
    <property type="evidence" value="ECO:0007669"/>
    <property type="project" value="InterPro"/>
</dbReference>
<keyword evidence="4 7" id="KW-0804">Transcription</keyword>
<keyword evidence="5 7" id="KW-0539">Nucleus</keyword>
<gene>
    <name evidence="10" type="ORF">PsYK624_078490</name>
</gene>
<comment type="similarity">
    <text evidence="2 7">Belongs to the enhancer of polycomb family.</text>
</comment>
<dbReference type="PANTHER" id="PTHR14898">
    <property type="entry name" value="ENHANCER OF POLYCOMB"/>
    <property type="match status" value="1"/>
</dbReference>
<feature type="compositionally biased region" description="Basic residues" evidence="8">
    <location>
        <begin position="12"/>
        <end position="21"/>
    </location>
</feature>
<evidence type="ECO:0000256" key="8">
    <source>
        <dbReference type="SAM" id="MobiDB-lite"/>
    </source>
</evidence>
<comment type="caution">
    <text evidence="10">The sequence shown here is derived from an EMBL/GenBank/DDBJ whole genome shotgun (WGS) entry which is preliminary data.</text>
</comment>
<dbReference type="Pfam" id="PF10513">
    <property type="entry name" value="EPL1"/>
    <property type="match status" value="1"/>
</dbReference>
<feature type="region of interest" description="Disordered" evidence="8">
    <location>
        <begin position="73"/>
        <end position="103"/>
    </location>
</feature>
<evidence type="ECO:0000256" key="1">
    <source>
        <dbReference type="ARBA" id="ARBA00004123"/>
    </source>
</evidence>
<evidence type="ECO:0000313" key="10">
    <source>
        <dbReference type="EMBL" id="GJE91699.1"/>
    </source>
</evidence>
<sequence>MARAQHAGPSTHRNRNRVTNKTRLKIIKESIDADSIVLDEDEEKARVVSTAGVDAEDANEHHLQAVLSAAATRHQSSARATRGAEKEAPSTAYIPTPDSTGKVENYDELYPPGRWKDPVTYVKSSDTVEESVDFALANGFAYYMDERDEEWLDKNNEEARGEGTSAQGAVSSSGTRSSRSTKKGKEPEGNHSIAISEDEFELVMSMFEKVTHEQTEFLHHGLESGSPFPPFSDYQDTFASQLSPSLFAMFMIPSWVPQPPQLLRMAYSIYPHWKERRIERGGHPIMPFVNLDETDTKNESYICFRRRESKAVRKTRAQQATYSDKMIRLQSELTSAMELATSVLQRESLKRETAKHGSSVWESRFTLIDLKRKFPTLGAKEDEELFYDRERVPKKIKTDMSGRLPIKLPGRGQADYGSPAAQAPIMPPKERLALIRADVEQDLAKRKERDQSWDNVVDNPYQAPPVPYPSRLFKYISAARASSKGSSDSEDSSPPREPRAFRVRVGRGGRMMVDRRLSRPPAVEWDSDGEDGDAHQDAAERSRRLEEQWRFDADDEPAVGPEGPEEHGRKLFDDYTESRLQHTITLFSEQDYGMFAVDPTLTLTGPDGRPQSYLPYRLGMHHMVRREHMRPSPLGTPSIVPPRHINGSTTSVSSNGSPLATRSMPPPPAVPQGRTPSNGIMRPPVTPTVPAIPQQGSPHRSPSAPNGINHESGIVNGDQDIKLSVPIAITPGTPIQSEDAMQVDGQPQNIAITSPVRPKSQTPSMTPIPNGFTIPSVTNFSSHIANGAAYAHYPTMRNGIVAKSALVGLAGQDGANGTHLRQAASYMPHGTGVNYASQLHAARQMQYAALQQQQQQSHRQQITLTDSAVDMNLTPQLSPPLTGVPQRAPSANGNRQVNLSRGLSSPALAQAMAAGQGRASPGAAHIGRLTPHPPHSPPNLLSPGQQHGSPPRPQPPMPSPSLQARQIVGGSGVGY</sequence>
<feature type="region of interest" description="Disordered" evidence="8">
    <location>
        <begin position="402"/>
        <end position="424"/>
    </location>
</feature>
<keyword evidence="11" id="KW-1185">Reference proteome</keyword>
<evidence type="ECO:0000256" key="5">
    <source>
        <dbReference type="ARBA" id="ARBA00023242"/>
    </source>
</evidence>
<feature type="compositionally biased region" description="Basic and acidic residues" evidence="8">
    <location>
        <begin position="532"/>
        <end position="552"/>
    </location>
</feature>
<evidence type="ECO:0000259" key="9">
    <source>
        <dbReference type="Pfam" id="PF10513"/>
    </source>
</evidence>